<keyword evidence="2" id="KW-1185">Reference proteome</keyword>
<dbReference type="EMBL" id="CAJVPT010029241">
    <property type="protein sequence ID" value="CAG8689828.1"/>
    <property type="molecule type" value="Genomic_DNA"/>
</dbReference>
<organism evidence="1 2">
    <name type="scientific">Acaulospora colombiana</name>
    <dbReference type="NCBI Taxonomy" id="27376"/>
    <lineage>
        <taxon>Eukaryota</taxon>
        <taxon>Fungi</taxon>
        <taxon>Fungi incertae sedis</taxon>
        <taxon>Mucoromycota</taxon>
        <taxon>Glomeromycotina</taxon>
        <taxon>Glomeromycetes</taxon>
        <taxon>Diversisporales</taxon>
        <taxon>Acaulosporaceae</taxon>
        <taxon>Acaulospora</taxon>
    </lineage>
</organism>
<feature type="non-terminal residue" evidence="1">
    <location>
        <position position="827"/>
    </location>
</feature>
<reference evidence="1" key="1">
    <citation type="submission" date="2021-06" db="EMBL/GenBank/DDBJ databases">
        <authorList>
            <person name="Kallberg Y."/>
            <person name="Tangrot J."/>
            <person name="Rosling A."/>
        </authorList>
    </citation>
    <scope>NUCLEOTIDE SEQUENCE</scope>
    <source>
        <strain evidence="1">CL356</strain>
    </source>
</reference>
<gene>
    <name evidence="1" type="ORF">ACOLOM_LOCUS9771</name>
</gene>
<dbReference type="Proteomes" id="UP000789525">
    <property type="component" value="Unassembled WGS sequence"/>
</dbReference>
<accession>A0ACA9P2X2</accession>
<comment type="caution">
    <text evidence="1">The sequence shown here is derived from an EMBL/GenBank/DDBJ whole genome shotgun (WGS) entry which is preliminary data.</text>
</comment>
<name>A0ACA9P2X2_9GLOM</name>
<proteinExistence type="predicted"/>
<feature type="non-terminal residue" evidence="1">
    <location>
        <position position="1"/>
    </location>
</feature>
<evidence type="ECO:0000313" key="2">
    <source>
        <dbReference type="Proteomes" id="UP000789525"/>
    </source>
</evidence>
<sequence>KQESAHSASSIPHPLTSKQEHALSIHAASPVSSQRWHERFAHRNHTTIDKMKTSGLVRNLDIIKDDPPIKSICEPCIQGKMHRAPHTILAERAKAPLERIYSDLHGPLPTQSRHGYRYWVSFIDSHSRMAGVYFLRAKSEVFSAFKLYVAWAENQMNRRIAKFDEEGIRRTVKALRDDKGGEYMSNALQDFCATRGISREHTIRDTPQQNGVSERFNRTMQEAITSMLAHAKMPANMWADAAASFVHIHNRSPSSSINFRTPYELWNGEIPSVAHLRVWGCLAYVHLQKDQHAQLTPRVQQCVLIGYPDDYKGWRFWDFNKRCEIISDSAIFNEEKFPGTLRGRVIIDPEELAPPEPTRPSQPDTPLQPPQPPPSTSPTTPAHSVPLPPSPELITPPLSDSSRSSSPQPSEPLPSTFHTPGHTPVLLRLSRPPSTSPSKHKQRLKRELKNLGSSFENFPRNLPSKRRTSSVWELPEDESNGDAALISLDDAVDYALHSSSEIEPNSLAEATSRPDGEKYIEAAIEEIKAHLENGTWEVVPLPPNKKPIGCRWVFKIKRNPDGSIDRYKGRIVAKGYAQRFGEDYTETFAPTARFSALRTVIALAAIEDMELESVDISTAFLNGDIDAEVYMEVPEGIEVEGDGKSEWVLKLLKALYGIKQGPRLWSQKLAKELQSMGFQRLDCDHSVFIYERKDIKIIIPVHVDDLIIASKSAEVIQDFKDELAKRFKIRDQGPAQSILGIKIERDRPNRTITLSQPAYIQDLLDTYIGHEVFNAVSTPMADGKLSEKDCPTTAEEIQRMKAYPYRQVVGKLLYLAIATRPDIAFAV</sequence>
<evidence type="ECO:0000313" key="1">
    <source>
        <dbReference type="EMBL" id="CAG8689828.1"/>
    </source>
</evidence>
<protein>
    <submittedName>
        <fullName evidence="1">17371_t:CDS:1</fullName>
    </submittedName>
</protein>